<dbReference type="EMBL" id="AMZH03002190">
    <property type="protein sequence ID" value="RRT76452.1"/>
    <property type="molecule type" value="Genomic_DNA"/>
</dbReference>
<comment type="caution">
    <text evidence="1">The sequence shown here is derived from an EMBL/GenBank/DDBJ whole genome shotgun (WGS) entry which is preliminary data.</text>
</comment>
<sequence length="49" mass="5842">MKKHDAHKLCTKSHANSRFDRFFVQRLEILKYWSFPNYLPMGSHTSTVS</sequence>
<evidence type="ECO:0000313" key="2">
    <source>
        <dbReference type="Proteomes" id="UP000287651"/>
    </source>
</evidence>
<protein>
    <submittedName>
        <fullName evidence="1">Uncharacterized protein</fullName>
    </submittedName>
</protein>
<dbReference type="Proteomes" id="UP000287651">
    <property type="component" value="Unassembled WGS sequence"/>
</dbReference>
<dbReference type="AlphaFoldDB" id="A0A427AJX4"/>
<reference evidence="1 2" key="1">
    <citation type="journal article" date="2014" name="Agronomy (Basel)">
        <title>A Draft Genome Sequence for Ensete ventricosum, the Drought-Tolerant Tree Against Hunger.</title>
        <authorList>
            <person name="Harrison J."/>
            <person name="Moore K.A."/>
            <person name="Paszkiewicz K."/>
            <person name="Jones T."/>
            <person name="Grant M."/>
            <person name="Ambacheew D."/>
            <person name="Muzemil S."/>
            <person name="Studholme D.J."/>
        </authorList>
    </citation>
    <scope>NUCLEOTIDE SEQUENCE [LARGE SCALE GENOMIC DNA]</scope>
</reference>
<organism evidence="1 2">
    <name type="scientific">Ensete ventricosum</name>
    <name type="common">Abyssinian banana</name>
    <name type="synonym">Musa ensete</name>
    <dbReference type="NCBI Taxonomy" id="4639"/>
    <lineage>
        <taxon>Eukaryota</taxon>
        <taxon>Viridiplantae</taxon>
        <taxon>Streptophyta</taxon>
        <taxon>Embryophyta</taxon>
        <taxon>Tracheophyta</taxon>
        <taxon>Spermatophyta</taxon>
        <taxon>Magnoliopsida</taxon>
        <taxon>Liliopsida</taxon>
        <taxon>Zingiberales</taxon>
        <taxon>Musaceae</taxon>
        <taxon>Ensete</taxon>
    </lineage>
</organism>
<name>A0A427AJX4_ENSVE</name>
<evidence type="ECO:0000313" key="1">
    <source>
        <dbReference type="EMBL" id="RRT76452.1"/>
    </source>
</evidence>
<proteinExistence type="predicted"/>
<gene>
    <name evidence="1" type="ORF">B296_00016596</name>
</gene>
<accession>A0A427AJX4</accession>